<proteinExistence type="predicted"/>
<keyword evidence="2" id="KW-1185">Reference proteome</keyword>
<dbReference type="eggNOG" id="ENOG5033HY6">
    <property type="taxonomic scope" value="Bacteria"/>
</dbReference>
<organism evidence="1 2">
    <name type="scientific">Sulfitobacter mediterraneus</name>
    <dbReference type="NCBI Taxonomy" id="83219"/>
    <lineage>
        <taxon>Bacteria</taxon>
        <taxon>Pseudomonadati</taxon>
        <taxon>Pseudomonadota</taxon>
        <taxon>Alphaproteobacteria</taxon>
        <taxon>Rhodobacterales</taxon>
        <taxon>Roseobacteraceae</taxon>
        <taxon>Sulfitobacter</taxon>
    </lineage>
</organism>
<protein>
    <submittedName>
        <fullName evidence="1">Pilus assembly protein PilZ</fullName>
    </submittedName>
</protein>
<dbReference type="AlphaFoldDB" id="A0A061ST24"/>
<gene>
    <name evidence="1" type="ORF">PM02_01195</name>
</gene>
<evidence type="ECO:0000313" key="2">
    <source>
        <dbReference type="Proteomes" id="UP000027337"/>
    </source>
</evidence>
<dbReference type="RefSeq" id="WP_037904423.1">
    <property type="nucleotide sequence ID" value="NZ_JEMU01000001.1"/>
</dbReference>
<accession>A0A061ST24</accession>
<dbReference type="EMBL" id="JEMU01000001">
    <property type="protein sequence ID" value="KAJ04856.1"/>
    <property type="molecule type" value="Genomic_DNA"/>
</dbReference>
<evidence type="ECO:0000313" key="1">
    <source>
        <dbReference type="EMBL" id="KAJ04856.1"/>
    </source>
</evidence>
<name>A0A061ST24_9RHOB</name>
<dbReference type="Proteomes" id="UP000027337">
    <property type="component" value="Unassembled WGS sequence"/>
</dbReference>
<sequence length="88" mass="9303">MTSQTPQGQTPPQVAKLATEQVRLERTALIGIFGSNAALGALIRTNRDKFERVAVGDKVAGGIVAAISEDSLVLAKRGKTTLMKLPQT</sequence>
<dbReference type="STRING" id="83219.PM02_01195"/>
<comment type="caution">
    <text evidence="1">The sequence shown here is derived from an EMBL/GenBank/DDBJ whole genome shotgun (WGS) entry which is preliminary data.</text>
</comment>
<reference evidence="1 2" key="1">
    <citation type="journal article" date="2014" name="Genome Announc.">
        <title>Draft Genome Sequences of Two Isolates of the Roseobacter Group, Sulfitobacter sp. Strains 3SOLIMAR09 and 1FIGIMAR09, from Harbors of Mallorca Island (Mediterranean Sea).</title>
        <authorList>
            <person name="Mas-Llado M."/>
            <person name="Pina-Villalonga J.M."/>
            <person name="Brunet-Galmes I."/>
            <person name="Nogales B."/>
            <person name="Bosch R."/>
        </authorList>
    </citation>
    <scope>NUCLEOTIDE SEQUENCE [LARGE SCALE GENOMIC DNA]</scope>
    <source>
        <strain evidence="1 2">1FIGIMAR09</strain>
    </source>
</reference>